<proteinExistence type="predicted"/>
<evidence type="ECO:0000313" key="3">
    <source>
        <dbReference type="Proteomes" id="UP001274830"/>
    </source>
</evidence>
<name>A0AAE0TNG1_9PEZI</name>
<protein>
    <submittedName>
        <fullName evidence="2">Uncharacterized protein</fullName>
    </submittedName>
</protein>
<gene>
    <name evidence="2" type="ORF">LTR78_010086</name>
</gene>
<reference evidence="2" key="1">
    <citation type="submission" date="2023-07" db="EMBL/GenBank/DDBJ databases">
        <title>Black Yeasts Isolated from many extreme environments.</title>
        <authorList>
            <person name="Coleine C."/>
            <person name="Stajich J.E."/>
            <person name="Selbmann L."/>
        </authorList>
    </citation>
    <scope>NUCLEOTIDE SEQUENCE</scope>
    <source>
        <strain evidence="2">CCFEE 5485</strain>
    </source>
</reference>
<dbReference type="Proteomes" id="UP001274830">
    <property type="component" value="Unassembled WGS sequence"/>
</dbReference>
<evidence type="ECO:0000256" key="1">
    <source>
        <dbReference type="SAM" id="MobiDB-lite"/>
    </source>
</evidence>
<keyword evidence="3" id="KW-1185">Reference proteome</keyword>
<evidence type="ECO:0000313" key="2">
    <source>
        <dbReference type="EMBL" id="KAK3670055.1"/>
    </source>
</evidence>
<dbReference type="AlphaFoldDB" id="A0AAE0TNG1"/>
<sequence>MSQHKRPATFSDQSGTKNKSARRAVGHSRDATRLASHNNFTSDLRGSTEPVDVGHAHEEHQHEFQPQVHSGPRCSTPESLPSLENGSDGIADESTLSEDEDAATIGSPKANALLPSTAPHMPRHLNAQSLQLHNTMSDAACEDDEFDNAQPILAWDMSLDDPWSLMKVRAGYGPEWHEADLQMRLADMEAAILRKN</sequence>
<feature type="region of interest" description="Disordered" evidence="1">
    <location>
        <begin position="1"/>
        <end position="101"/>
    </location>
</feature>
<feature type="compositionally biased region" description="Polar residues" evidence="1">
    <location>
        <begin position="35"/>
        <end position="45"/>
    </location>
</feature>
<dbReference type="EMBL" id="JAUTXT010000064">
    <property type="protein sequence ID" value="KAK3670055.1"/>
    <property type="molecule type" value="Genomic_DNA"/>
</dbReference>
<accession>A0AAE0TNG1</accession>
<feature type="compositionally biased region" description="Basic and acidic residues" evidence="1">
    <location>
        <begin position="52"/>
        <end position="63"/>
    </location>
</feature>
<feature type="compositionally biased region" description="Polar residues" evidence="1">
    <location>
        <begin position="76"/>
        <end position="85"/>
    </location>
</feature>
<organism evidence="2 3">
    <name type="scientific">Recurvomyces mirabilis</name>
    <dbReference type="NCBI Taxonomy" id="574656"/>
    <lineage>
        <taxon>Eukaryota</taxon>
        <taxon>Fungi</taxon>
        <taxon>Dikarya</taxon>
        <taxon>Ascomycota</taxon>
        <taxon>Pezizomycotina</taxon>
        <taxon>Dothideomycetes</taxon>
        <taxon>Dothideomycetidae</taxon>
        <taxon>Mycosphaerellales</taxon>
        <taxon>Teratosphaeriaceae</taxon>
        <taxon>Recurvomyces</taxon>
    </lineage>
</organism>
<comment type="caution">
    <text evidence="2">The sequence shown here is derived from an EMBL/GenBank/DDBJ whole genome shotgun (WGS) entry which is preliminary data.</text>
</comment>